<sequence length="119" mass="13234">MVQKSWKPEWRIVSKIFSFRFMENSKLLEAISIGVTLLLILAGTAQASEHRLKLPMDGLGENRISSEVIYIDNEDSTGDVREMKVSWSEKIPATSATLQVSSLMQTEAVGAAAQISWSF</sequence>
<gene>
    <name evidence="1" type="ORF">B9G79_02400</name>
</gene>
<dbReference type="AlphaFoldDB" id="A0A1Z3N4U0"/>
<reference evidence="1 2" key="1">
    <citation type="submission" date="2017-04" db="EMBL/GenBank/DDBJ databases">
        <title>Whole genome sequence of Bdellovibrio bacteriovorus strain SSB218315.</title>
        <authorList>
            <person name="Oyedara O."/>
            <person name="Rodriguez-Perez M.A."/>
        </authorList>
    </citation>
    <scope>NUCLEOTIDE SEQUENCE [LARGE SCALE GENOMIC DNA]</scope>
    <source>
        <strain evidence="1 2">SSB218315</strain>
    </source>
</reference>
<organism evidence="1 2">
    <name type="scientific">Bdellovibrio bacteriovorus</name>
    <dbReference type="NCBI Taxonomy" id="959"/>
    <lineage>
        <taxon>Bacteria</taxon>
        <taxon>Pseudomonadati</taxon>
        <taxon>Bdellovibrionota</taxon>
        <taxon>Bdellovibrionia</taxon>
        <taxon>Bdellovibrionales</taxon>
        <taxon>Pseudobdellovibrionaceae</taxon>
        <taxon>Bdellovibrio</taxon>
    </lineage>
</organism>
<accession>A0A1Z3N4U0</accession>
<evidence type="ECO:0000313" key="2">
    <source>
        <dbReference type="Proteomes" id="UP000197003"/>
    </source>
</evidence>
<name>A0A1Z3N4U0_BDEBC</name>
<dbReference type="OrthoDB" id="5294781at2"/>
<dbReference type="Proteomes" id="UP000197003">
    <property type="component" value="Chromosome"/>
</dbReference>
<proteinExistence type="predicted"/>
<evidence type="ECO:0000313" key="1">
    <source>
        <dbReference type="EMBL" id="ASD62496.1"/>
    </source>
</evidence>
<dbReference type="EMBL" id="CP020946">
    <property type="protein sequence ID" value="ASD62496.1"/>
    <property type="molecule type" value="Genomic_DNA"/>
</dbReference>
<protein>
    <submittedName>
        <fullName evidence="1">Uncharacterized protein</fullName>
    </submittedName>
</protein>